<dbReference type="EMBL" id="VWOJ01000001">
    <property type="protein sequence ID" value="KAA5805233.1"/>
    <property type="molecule type" value="Genomic_DNA"/>
</dbReference>
<accession>A0A5M6ZK95</accession>
<dbReference type="InterPro" id="IPR051536">
    <property type="entry name" value="UDG_Type-4/5"/>
</dbReference>
<keyword evidence="7" id="KW-0227">DNA damage</keyword>
<dbReference type="GO" id="GO:0004844">
    <property type="term" value="F:uracil DNA N-glycosylase activity"/>
    <property type="evidence" value="ECO:0007669"/>
    <property type="project" value="UniProtKB-EC"/>
</dbReference>
<keyword evidence="15" id="KW-1185">Reference proteome</keyword>
<dbReference type="RefSeq" id="WP_150022264.1">
    <property type="nucleotide sequence ID" value="NZ_VWOJ01000001.1"/>
</dbReference>
<feature type="region of interest" description="Disordered" evidence="12">
    <location>
        <begin position="24"/>
        <end position="78"/>
    </location>
</feature>
<keyword evidence="5" id="KW-0004">4Fe-4S</keyword>
<keyword evidence="6" id="KW-0479">Metal-binding</keyword>
<dbReference type="InterPro" id="IPR005273">
    <property type="entry name" value="Ura-DNA_glyco_family4"/>
</dbReference>
<evidence type="ECO:0000313" key="15">
    <source>
        <dbReference type="Proteomes" id="UP000325122"/>
    </source>
</evidence>
<evidence type="ECO:0000256" key="8">
    <source>
        <dbReference type="ARBA" id="ARBA00022801"/>
    </source>
</evidence>
<protein>
    <recommendedName>
        <fullName evidence="4">Type-4 uracil-DNA glycosylase</fullName>
        <ecNumber evidence="3">3.2.2.27</ecNumber>
    </recommendedName>
</protein>
<dbReference type="InterPro" id="IPR036895">
    <property type="entry name" value="Uracil-DNA_glycosylase-like_sf"/>
</dbReference>
<dbReference type="GO" id="GO:0046872">
    <property type="term" value="F:metal ion binding"/>
    <property type="evidence" value="ECO:0007669"/>
    <property type="project" value="UniProtKB-KW"/>
</dbReference>
<keyword evidence="9" id="KW-0408">Iron</keyword>
<evidence type="ECO:0000256" key="9">
    <source>
        <dbReference type="ARBA" id="ARBA00023004"/>
    </source>
</evidence>
<feature type="compositionally biased region" description="Basic and acidic residues" evidence="12">
    <location>
        <begin position="38"/>
        <end position="56"/>
    </location>
</feature>
<evidence type="ECO:0000256" key="12">
    <source>
        <dbReference type="SAM" id="MobiDB-lite"/>
    </source>
</evidence>
<evidence type="ECO:0000256" key="2">
    <source>
        <dbReference type="ARBA" id="ARBA00006521"/>
    </source>
</evidence>
<evidence type="ECO:0000256" key="11">
    <source>
        <dbReference type="ARBA" id="ARBA00023204"/>
    </source>
</evidence>
<dbReference type="Gene3D" id="3.40.470.10">
    <property type="entry name" value="Uracil-DNA glycosylase-like domain"/>
    <property type="match status" value="1"/>
</dbReference>
<comment type="caution">
    <text evidence="14">The sequence shown here is derived from an EMBL/GenBank/DDBJ whole genome shotgun (WGS) entry which is preliminary data.</text>
</comment>
<dbReference type="NCBIfam" id="TIGR00758">
    <property type="entry name" value="UDG_fam4"/>
    <property type="match status" value="1"/>
</dbReference>
<name>A0A5M6ZK95_9PROT</name>
<feature type="compositionally biased region" description="Low complexity" evidence="12">
    <location>
        <begin position="57"/>
        <end position="70"/>
    </location>
</feature>
<evidence type="ECO:0000256" key="4">
    <source>
        <dbReference type="ARBA" id="ARBA00019403"/>
    </source>
</evidence>
<dbReference type="Proteomes" id="UP000325122">
    <property type="component" value="Unassembled WGS sequence"/>
</dbReference>
<comment type="similarity">
    <text evidence="2">Belongs to the uracil-DNA glycosylase (UDG) superfamily. Type 4 (UDGa) family.</text>
</comment>
<dbReference type="CDD" id="cd10030">
    <property type="entry name" value="UDG-F4_TTUDGA_SPO1dp_like"/>
    <property type="match status" value="1"/>
</dbReference>
<evidence type="ECO:0000256" key="1">
    <source>
        <dbReference type="ARBA" id="ARBA00001400"/>
    </source>
</evidence>
<dbReference type="Pfam" id="PF03167">
    <property type="entry name" value="UDG"/>
    <property type="match status" value="1"/>
</dbReference>
<dbReference type="GO" id="GO:0006281">
    <property type="term" value="P:DNA repair"/>
    <property type="evidence" value="ECO:0007669"/>
    <property type="project" value="UniProtKB-KW"/>
</dbReference>
<dbReference type="PANTHER" id="PTHR33693:SF1">
    <property type="entry name" value="TYPE-4 URACIL-DNA GLYCOSYLASE"/>
    <property type="match status" value="1"/>
</dbReference>
<evidence type="ECO:0000256" key="6">
    <source>
        <dbReference type="ARBA" id="ARBA00022723"/>
    </source>
</evidence>
<keyword evidence="11" id="KW-0234">DNA repair</keyword>
<sequence length="274" mass="29204">MTAALSPEDIRVLKSLTQWWEQAGVDVLGPPPGTRPARRQEPASEPAPRRAREEPAPRATPAAARAAGFGAPPPGEDARKLAAGADSLEALRAALEAYEGCPLKATATRLVFARGNPGARLMIVGEAPGREEDMEGQPFVGRSGQLLDRMLGAIGLGPEDYYISNAVFWRPPGNRKPTDVEIEACRPFAERHIALAAPDVVVFAGGIAAQTFLRASAGITALRGRWSEFAPEGGAPVPALPIYHPAFLLRRPQEKARAWEDLLSLKAKLDGSDA</sequence>
<dbReference type="SMART" id="SM00986">
    <property type="entry name" value="UDG"/>
    <property type="match status" value="1"/>
</dbReference>
<evidence type="ECO:0000256" key="5">
    <source>
        <dbReference type="ARBA" id="ARBA00022485"/>
    </source>
</evidence>
<dbReference type="InterPro" id="IPR005122">
    <property type="entry name" value="Uracil-DNA_glycosylase-like"/>
</dbReference>
<comment type="catalytic activity">
    <reaction evidence="1">
        <text>Hydrolyzes single-stranded DNA or mismatched double-stranded DNA and polynucleotides, releasing free uracil.</text>
        <dbReference type="EC" id="3.2.2.27"/>
    </reaction>
</comment>
<dbReference type="SUPFAM" id="SSF52141">
    <property type="entry name" value="Uracil-DNA glycosylase-like"/>
    <property type="match status" value="1"/>
</dbReference>
<evidence type="ECO:0000256" key="10">
    <source>
        <dbReference type="ARBA" id="ARBA00023014"/>
    </source>
</evidence>
<evidence type="ECO:0000259" key="13">
    <source>
        <dbReference type="SMART" id="SM00986"/>
    </source>
</evidence>
<reference evidence="14 15" key="1">
    <citation type="submission" date="2019-09" db="EMBL/GenBank/DDBJ databases">
        <authorList>
            <person name="Kevbrin V."/>
            <person name="Grouzdev D.S."/>
        </authorList>
    </citation>
    <scope>NUCLEOTIDE SEQUENCE [LARGE SCALE GENOMIC DNA]</scope>
    <source>
        <strain evidence="14 15">G-192</strain>
    </source>
</reference>
<dbReference type="PANTHER" id="PTHR33693">
    <property type="entry name" value="TYPE-5 URACIL-DNA GLYCOSYLASE"/>
    <property type="match status" value="1"/>
</dbReference>
<gene>
    <name evidence="14" type="ORF">F1654_04430</name>
</gene>
<proteinExistence type="inferred from homology"/>
<organism evidence="14 15">
    <name type="scientific">Alkalicaulis satelles</name>
    <dbReference type="NCBI Taxonomy" id="2609175"/>
    <lineage>
        <taxon>Bacteria</taxon>
        <taxon>Pseudomonadati</taxon>
        <taxon>Pseudomonadota</taxon>
        <taxon>Alphaproteobacteria</taxon>
        <taxon>Maricaulales</taxon>
        <taxon>Maricaulaceae</taxon>
        <taxon>Alkalicaulis</taxon>
    </lineage>
</organism>
<evidence type="ECO:0000256" key="3">
    <source>
        <dbReference type="ARBA" id="ARBA00012030"/>
    </source>
</evidence>
<dbReference type="GO" id="GO:0051539">
    <property type="term" value="F:4 iron, 4 sulfur cluster binding"/>
    <property type="evidence" value="ECO:0007669"/>
    <property type="project" value="UniProtKB-KW"/>
</dbReference>
<dbReference type="SMART" id="SM00987">
    <property type="entry name" value="UreE_C"/>
    <property type="match status" value="1"/>
</dbReference>
<evidence type="ECO:0000256" key="7">
    <source>
        <dbReference type="ARBA" id="ARBA00022763"/>
    </source>
</evidence>
<keyword evidence="10" id="KW-0411">Iron-sulfur</keyword>
<keyword evidence="8" id="KW-0378">Hydrolase</keyword>
<feature type="domain" description="Uracil-DNA glycosylase-like" evidence="13">
    <location>
        <begin position="112"/>
        <end position="263"/>
    </location>
</feature>
<dbReference type="EC" id="3.2.2.27" evidence="3"/>
<dbReference type="AlphaFoldDB" id="A0A5M6ZK95"/>
<evidence type="ECO:0000313" key="14">
    <source>
        <dbReference type="EMBL" id="KAA5805233.1"/>
    </source>
</evidence>